<name>A0A2U3DZB8_PURLI</name>
<dbReference type="AlphaFoldDB" id="A0A2U3DZB8"/>
<feature type="region of interest" description="Disordered" evidence="1">
    <location>
        <begin position="53"/>
        <end position="74"/>
    </location>
</feature>
<protein>
    <submittedName>
        <fullName evidence="3">Uncharacterized protein</fullName>
    </submittedName>
</protein>
<proteinExistence type="predicted"/>
<sequence>MTLRGRREARLGSQKGKSLACPLSLFSVSPVCWPVPSGPLRCGTALRRCRAQGRGPLRKPPDLTSPPSPSTPQLQLSPLRRFLPSFPPHPDACQTPPTLTRSLTHSLPFPSIARLGKRARGGLLCTHGASSSEPWKLESCAHRNKWQERYLAELSSALASQRRICIGICTWLLHHDALPFPVSPLPIHLPSSLHGLASSNLDACQPALALSLNPSSRPAQLTAAPPTSTCSRPRLQLGPRRRLLLPVYIIAIVIANLSLLQRSLFALREVDVTIEGIETESHRVDILALVRPFRSRSADLALRSAEMPHRHWSARRAAL</sequence>
<evidence type="ECO:0000313" key="4">
    <source>
        <dbReference type="Proteomes" id="UP000245956"/>
    </source>
</evidence>
<keyword evidence="2" id="KW-0812">Transmembrane</keyword>
<evidence type="ECO:0000256" key="1">
    <source>
        <dbReference type="SAM" id="MobiDB-lite"/>
    </source>
</evidence>
<gene>
    <name evidence="3" type="ORF">PCL_02920</name>
</gene>
<evidence type="ECO:0000256" key="2">
    <source>
        <dbReference type="SAM" id="Phobius"/>
    </source>
</evidence>
<dbReference type="EMBL" id="LCWV01000018">
    <property type="protein sequence ID" value="PWI67566.1"/>
    <property type="molecule type" value="Genomic_DNA"/>
</dbReference>
<reference evidence="3 4" key="1">
    <citation type="journal article" date="2016" name="Front. Microbiol.">
        <title>Genome and transcriptome sequences reveal the specific parasitism of the nematophagous Purpureocillium lilacinum 36-1.</title>
        <authorList>
            <person name="Xie J."/>
            <person name="Li S."/>
            <person name="Mo C."/>
            <person name="Xiao X."/>
            <person name="Peng D."/>
            <person name="Wang G."/>
            <person name="Xiao Y."/>
        </authorList>
    </citation>
    <scope>NUCLEOTIDE SEQUENCE [LARGE SCALE GENOMIC DNA]</scope>
    <source>
        <strain evidence="3 4">36-1</strain>
    </source>
</reference>
<evidence type="ECO:0000313" key="3">
    <source>
        <dbReference type="EMBL" id="PWI67566.1"/>
    </source>
</evidence>
<keyword evidence="2" id="KW-1133">Transmembrane helix</keyword>
<keyword evidence="2" id="KW-0472">Membrane</keyword>
<comment type="caution">
    <text evidence="3">The sequence shown here is derived from an EMBL/GenBank/DDBJ whole genome shotgun (WGS) entry which is preliminary data.</text>
</comment>
<organism evidence="3 4">
    <name type="scientific">Purpureocillium lilacinum</name>
    <name type="common">Paecilomyces lilacinus</name>
    <dbReference type="NCBI Taxonomy" id="33203"/>
    <lineage>
        <taxon>Eukaryota</taxon>
        <taxon>Fungi</taxon>
        <taxon>Dikarya</taxon>
        <taxon>Ascomycota</taxon>
        <taxon>Pezizomycotina</taxon>
        <taxon>Sordariomycetes</taxon>
        <taxon>Hypocreomycetidae</taxon>
        <taxon>Hypocreales</taxon>
        <taxon>Ophiocordycipitaceae</taxon>
        <taxon>Purpureocillium</taxon>
    </lineage>
</organism>
<feature type="transmembrane region" description="Helical" evidence="2">
    <location>
        <begin position="243"/>
        <end position="260"/>
    </location>
</feature>
<dbReference type="Proteomes" id="UP000245956">
    <property type="component" value="Unassembled WGS sequence"/>
</dbReference>
<accession>A0A2U3DZB8</accession>